<name>A0A369JH13_HYPMA</name>
<dbReference type="GO" id="GO:0008270">
    <property type="term" value="F:zinc ion binding"/>
    <property type="evidence" value="ECO:0007669"/>
    <property type="project" value="UniProtKB-KW"/>
</dbReference>
<organism evidence="6 7">
    <name type="scientific">Hypsizygus marmoreus</name>
    <name type="common">White beech mushroom</name>
    <name type="synonym">Agaricus marmoreus</name>
    <dbReference type="NCBI Taxonomy" id="39966"/>
    <lineage>
        <taxon>Eukaryota</taxon>
        <taxon>Fungi</taxon>
        <taxon>Dikarya</taxon>
        <taxon>Basidiomycota</taxon>
        <taxon>Agaricomycotina</taxon>
        <taxon>Agaricomycetes</taxon>
        <taxon>Agaricomycetidae</taxon>
        <taxon>Agaricales</taxon>
        <taxon>Tricholomatineae</taxon>
        <taxon>Lyophyllaceae</taxon>
        <taxon>Hypsizygus</taxon>
    </lineage>
</organism>
<dbReference type="EMBL" id="LUEZ02000058">
    <property type="protein sequence ID" value="RDB20602.1"/>
    <property type="molecule type" value="Genomic_DNA"/>
</dbReference>
<dbReference type="Gene3D" id="6.10.140.2220">
    <property type="match status" value="1"/>
</dbReference>
<evidence type="ECO:0000313" key="7">
    <source>
        <dbReference type="Proteomes" id="UP000076154"/>
    </source>
</evidence>
<evidence type="ECO:0000256" key="3">
    <source>
        <dbReference type="ARBA" id="ARBA00022833"/>
    </source>
</evidence>
<dbReference type="Pfam" id="PF01753">
    <property type="entry name" value="zf-MYND"/>
    <property type="match status" value="1"/>
</dbReference>
<gene>
    <name evidence="6" type="ORF">Hypma_012234</name>
</gene>
<dbReference type="SUPFAM" id="SSF144232">
    <property type="entry name" value="HIT/MYND zinc finger-like"/>
    <property type="match status" value="1"/>
</dbReference>
<evidence type="ECO:0000256" key="2">
    <source>
        <dbReference type="ARBA" id="ARBA00022771"/>
    </source>
</evidence>
<keyword evidence="3" id="KW-0862">Zinc</keyword>
<protein>
    <recommendedName>
        <fullName evidence="5">MYND-type domain-containing protein</fullName>
    </recommendedName>
</protein>
<dbReference type="Proteomes" id="UP000076154">
    <property type="component" value="Unassembled WGS sequence"/>
</dbReference>
<keyword evidence="1" id="KW-0479">Metal-binding</keyword>
<dbReference type="InParanoid" id="A0A369JH13"/>
<comment type="caution">
    <text evidence="6">The sequence shown here is derived from an EMBL/GenBank/DDBJ whole genome shotgun (WGS) entry which is preliminary data.</text>
</comment>
<reference evidence="6" key="1">
    <citation type="submission" date="2018-04" db="EMBL/GenBank/DDBJ databases">
        <title>Whole genome sequencing of Hypsizygus marmoreus.</title>
        <authorList>
            <person name="Choi I.-G."/>
            <person name="Min B."/>
            <person name="Kim J.-G."/>
            <person name="Kim S."/>
            <person name="Oh Y.-L."/>
            <person name="Kong W.-S."/>
            <person name="Park H."/>
            <person name="Jeong J."/>
            <person name="Song E.-S."/>
        </authorList>
    </citation>
    <scope>NUCLEOTIDE SEQUENCE [LARGE SCALE GENOMIC DNA]</scope>
    <source>
        <strain evidence="6">51987-8</strain>
    </source>
</reference>
<feature type="domain" description="MYND-type" evidence="5">
    <location>
        <begin position="237"/>
        <end position="286"/>
    </location>
</feature>
<evidence type="ECO:0000313" key="6">
    <source>
        <dbReference type="EMBL" id="RDB20602.1"/>
    </source>
</evidence>
<accession>A0A369JH13</accession>
<keyword evidence="2 4" id="KW-0863">Zinc-finger</keyword>
<dbReference type="OrthoDB" id="432970at2759"/>
<evidence type="ECO:0000256" key="4">
    <source>
        <dbReference type="PROSITE-ProRule" id="PRU00134"/>
    </source>
</evidence>
<keyword evidence="7" id="KW-1185">Reference proteome</keyword>
<sequence>MRTDLIAQKVGFDISKIDEPLRWNSDWEKALRLLSTTPPTELFDLFGGDYFRDSSTSFHNAGDLIQSLWDDVYEHQTSLLSLYHELDKGGRLKTLWVLLLDRERQKHIQAGLYEACRTALWKHDARALCPEITLKKFSKGSGKAFLAFIDEYRKGVQSSAPDVYFLPSELWASVLEREEPITELTADVSTFLTLLRNDFIATFALSTGKSVLDDVSYRSPGTSPNFAVSRSKPLLRCENCEKSPDMIEGSPKFMMCSICKSKLDFVIHYCSQSCQKEDWRRHKKHCGKKKVSKDLRGTIHDPFWMEPHMPDFLRDLPRDAHGEISIIDMGFMAPAASHPFTPALQRQVSLWTADKNIDYFIFDEADRPVCLVIPLKTDKLAFRKMRQAALSSVPSERVLGVKFIGDYLLKRTPYSPWLTRGNILNQLGWEYGENMKQVILEFEKVLETRRFPPGLPYLEWFNCHMAVMWPRFRE</sequence>
<evidence type="ECO:0000256" key="1">
    <source>
        <dbReference type="ARBA" id="ARBA00022723"/>
    </source>
</evidence>
<proteinExistence type="predicted"/>
<dbReference type="PROSITE" id="PS50865">
    <property type="entry name" value="ZF_MYND_2"/>
    <property type="match status" value="1"/>
</dbReference>
<dbReference type="InterPro" id="IPR002893">
    <property type="entry name" value="Znf_MYND"/>
</dbReference>
<dbReference type="AlphaFoldDB" id="A0A369JH13"/>
<evidence type="ECO:0000259" key="5">
    <source>
        <dbReference type="PROSITE" id="PS50865"/>
    </source>
</evidence>